<dbReference type="GO" id="GO:0031388">
    <property type="term" value="P:organic acid phosphorylation"/>
    <property type="evidence" value="ECO:0007669"/>
    <property type="project" value="InterPro"/>
</dbReference>
<dbReference type="InterPro" id="IPR036129">
    <property type="entry name" value="Glycerate_kinase_sf"/>
</dbReference>
<dbReference type="Gene3D" id="3.40.50.10350">
    <property type="entry name" value="Glycerate kinase, domain 1"/>
    <property type="match status" value="1"/>
</dbReference>
<dbReference type="Gene3D" id="3.90.1510.10">
    <property type="entry name" value="Glycerate kinase, domain 2"/>
    <property type="match status" value="1"/>
</dbReference>
<dbReference type="AlphaFoldDB" id="A0A3P1WXL1"/>
<gene>
    <name evidence="4" type="ORF">EII35_02680</name>
</gene>
<dbReference type="InterPro" id="IPR018193">
    <property type="entry name" value="Glyc_kinase_flavodox-like_fold"/>
</dbReference>
<protein>
    <recommendedName>
        <fullName evidence="6">Glycerate kinase</fullName>
    </recommendedName>
</protein>
<dbReference type="Pfam" id="PF02595">
    <property type="entry name" value="Gly_kinase"/>
    <property type="match status" value="1"/>
</dbReference>
<dbReference type="Proteomes" id="UP000280935">
    <property type="component" value="Unassembled WGS sequence"/>
</dbReference>
<dbReference type="InterPro" id="IPR004381">
    <property type="entry name" value="Glycerate_kinase"/>
</dbReference>
<sequence length="282" mass="29199">MRVLVSSDRIGRLGPAEASDVIAAAFHTRGAAVAVAPVATGGDDLAEAIARFAPGARFARVTDVSDLPRLVASGVDHIDVTGMPTPDLAALEELPLVEVPNPPVVVVASEHAQAPLTGLHGAVAALGREGGRDLGEVVAQETAAARWLERLGLPDAPGFGAHGGLGAWLARCGISTDTGLGICIRGYGLPDLMRRADLVLTGTDTLDFHHRGGEVVRGITRLAGEALSPVVVVSGRNFVSARELRLSGIEEAHAVRQGGDETPVAPEELSALAERVAATWRW</sequence>
<dbReference type="GO" id="GO:0008887">
    <property type="term" value="F:glycerate kinase activity"/>
    <property type="evidence" value="ECO:0007669"/>
    <property type="project" value="InterPro"/>
</dbReference>
<proteinExistence type="inferred from homology"/>
<dbReference type="SUPFAM" id="SSF110738">
    <property type="entry name" value="Glycerate kinase I"/>
    <property type="match status" value="1"/>
</dbReference>
<evidence type="ECO:0008006" key="6">
    <source>
        <dbReference type="Google" id="ProtNLM"/>
    </source>
</evidence>
<dbReference type="EMBL" id="RQYT01000003">
    <property type="protein sequence ID" value="RRD50971.1"/>
    <property type="molecule type" value="Genomic_DNA"/>
</dbReference>
<evidence type="ECO:0000313" key="5">
    <source>
        <dbReference type="Proteomes" id="UP000280935"/>
    </source>
</evidence>
<keyword evidence="3" id="KW-0418">Kinase</keyword>
<evidence type="ECO:0000313" key="4">
    <source>
        <dbReference type="EMBL" id="RRD50971.1"/>
    </source>
</evidence>
<evidence type="ECO:0000256" key="2">
    <source>
        <dbReference type="ARBA" id="ARBA00022679"/>
    </source>
</evidence>
<comment type="similarity">
    <text evidence="1">Belongs to the glycerate kinase type-1 family.</text>
</comment>
<organism evidence="4 5">
    <name type="scientific">Arachnia propionica</name>
    <dbReference type="NCBI Taxonomy" id="1750"/>
    <lineage>
        <taxon>Bacteria</taxon>
        <taxon>Bacillati</taxon>
        <taxon>Actinomycetota</taxon>
        <taxon>Actinomycetes</taxon>
        <taxon>Propionibacteriales</taxon>
        <taxon>Propionibacteriaceae</taxon>
        <taxon>Arachnia</taxon>
    </lineage>
</organism>
<comment type="caution">
    <text evidence="4">The sequence shown here is derived from an EMBL/GenBank/DDBJ whole genome shotgun (WGS) entry which is preliminary data.</text>
</comment>
<evidence type="ECO:0000256" key="1">
    <source>
        <dbReference type="ARBA" id="ARBA00006284"/>
    </source>
</evidence>
<dbReference type="RefSeq" id="WP_125226919.1">
    <property type="nucleotide sequence ID" value="NZ_RQYT01000003.1"/>
</dbReference>
<keyword evidence="2" id="KW-0808">Transferase</keyword>
<evidence type="ECO:0000256" key="3">
    <source>
        <dbReference type="ARBA" id="ARBA00022777"/>
    </source>
</evidence>
<name>A0A3P1WXL1_9ACTN</name>
<dbReference type="InterPro" id="IPR018197">
    <property type="entry name" value="Glycerate_kinase_RE-like"/>
</dbReference>
<accession>A0A3P1WXL1</accession>
<dbReference type="OrthoDB" id="3733540at2"/>
<reference evidence="4 5" key="1">
    <citation type="submission" date="2018-11" db="EMBL/GenBank/DDBJ databases">
        <title>Genomes From Bacteria Associated with the Canine Oral Cavity: a Test Case for Automated Genome-Based Taxonomic Assignment.</title>
        <authorList>
            <person name="Coil D.A."/>
            <person name="Jospin G."/>
            <person name="Darling A.E."/>
            <person name="Wallis C."/>
            <person name="Davis I.J."/>
            <person name="Harris S."/>
            <person name="Eisen J.A."/>
            <person name="Holcombe L.J."/>
            <person name="O'Flynn C."/>
        </authorList>
    </citation>
    <scope>NUCLEOTIDE SEQUENCE [LARGE SCALE GENOMIC DNA]</scope>
    <source>
        <strain evidence="4 5">OH2822_COT-296</strain>
    </source>
</reference>